<protein>
    <submittedName>
        <fullName evidence="2">Uncharacterized protein</fullName>
    </submittedName>
</protein>
<dbReference type="RefSeq" id="WP_269698242.1">
    <property type="nucleotide sequence ID" value="NZ_CP080387.1"/>
</dbReference>
<reference evidence="2 3" key="1">
    <citation type="journal article" date="2023" name="Syst. Appl. Microbiol.">
        <title>Agrobacterium cucumeris sp. nov. isolated from crazy roots on cucumber (Cucumis sativus).</title>
        <authorList>
            <person name="Warabieda M."/>
            <person name="Kuzmanovic N."/>
            <person name="Trzcinski P."/>
            <person name="Pulawska J."/>
        </authorList>
    </citation>
    <scope>NUCLEOTIDE SEQUENCE [LARGE SCALE GENOMIC DNA]</scope>
    <source>
        <strain evidence="2 3">O132</strain>
    </source>
</reference>
<gene>
    <name evidence="2" type="ORF">KZ699_04190</name>
</gene>
<dbReference type="EMBL" id="CP080387">
    <property type="protein sequence ID" value="WHO09005.1"/>
    <property type="molecule type" value="Genomic_DNA"/>
</dbReference>
<evidence type="ECO:0000313" key="2">
    <source>
        <dbReference type="EMBL" id="WHO09005.1"/>
    </source>
</evidence>
<dbReference type="Proteomes" id="UP001225611">
    <property type="component" value="Chromosome 1"/>
</dbReference>
<sequence length="89" mass="10076">MVVYNRYLFVNTNWVPEIIWLDVAVRLFVVAPLLFLYFPARHYAVLVAPQAGAIVAPENFTGMRIAAAIWAGRGSRLCVIVRTSQIREL</sequence>
<keyword evidence="1" id="KW-0472">Membrane</keyword>
<accession>A0ABY8RN39</accession>
<organism evidence="2 3">
    <name type="scientific">Agrobacterium cucumeris</name>
    <dbReference type="NCBI Taxonomy" id="2862866"/>
    <lineage>
        <taxon>Bacteria</taxon>
        <taxon>Pseudomonadati</taxon>
        <taxon>Pseudomonadota</taxon>
        <taxon>Alphaproteobacteria</taxon>
        <taxon>Hyphomicrobiales</taxon>
        <taxon>Rhizobiaceae</taxon>
        <taxon>Rhizobium/Agrobacterium group</taxon>
        <taxon>Agrobacterium</taxon>
    </lineage>
</organism>
<keyword evidence="1" id="KW-1133">Transmembrane helix</keyword>
<evidence type="ECO:0000256" key="1">
    <source>
        <dbReference type="SAM" id="Phobius"/>
    </source>
</evidence>
<evidence type="ECO:0000313" key="3">
    <source>
        <dbReference type="Proteomes" id="UP001225611"/>
    </source>
</evidence>
<name>A0ABY8RN39_9HYPH</name>
<keyword evidence="3" id="KW-1185">Reference proteome</keyword>
<feature type="transmembrane region" description="Helical" evidence="1">
    <location>
        <begin position="18"/>
        <end position="38"/>
    </location>
</feature>
<proteinExistence type="predicted"/>
<keyword evidence="1" id="KW-0812">Transmembrane</keyword>